<accession>A0A1L9R4Q1</accession>
<name>A0A1L9R4Q1_ASPWE</name>
<gene>
    <name evidence="1" type="ORF">ASPWEDRAFT_177597</name>
</gene>
<keyword evidence="2" id="KW-1185">Reference proteome</keyword>
<protein>
    <submittedName>
        <fullName evidence="1">Uncharacterized protein</fullName>
    </submittedName>
</protein>
<evidence type="ECO:0000313" key="1">
    <source>
        <dbReference type="EMBL" id="OJJ29863.1"/>
    </source>
</evidence>
<organism evidence="1 2">
    <name type="scientific">Aspergillus wentii DTO 134E9</name>
    <dbReference type="NCBI Taxonomy" id="1073089"/>
    <lineage>
        <taxon>Eukaryota</taxon>
        <taxon>Fungi</taxon>
        <taxon>Dikarya</taxon>
        <taxon>Ascomycota</taxon>
        <taxon>Pezizomycotina</taxon>
        <taxon>Eurotiomycetes</taxon>
        <taxon>Eurotiomycetidae</taxon>
        <taxon>Eurotiales</taxon>
        <taxon>Aspergillaceae</taxon>
        <taxon>Aspergillus</taxon>
        <taxon>Aspergillus subgen. Cremei</taxon>
    </lineage>
</organism>
<evidence type="ECO:0000313" key="2">
    <source>
        <dbReference type="Proteomes" id="UP000184383"/>
    </source>
</evidence>
<dbReference type="RefSeq" id="XP_040683540.1">
    <property type="nucleotide sequence ID" value="XM_040831685.1"/>
</dbReference>
<dbReference type="OrthoDB" id="4509931at2759"/>
<dbReference type="AlphaFoldDB" id="A0A1L9R4Q1"/>
<reference evidence="2" key="1">
    <citation type="journal article" date="2017" name="Genome Biol.">
        <title>Comparative genomics reveals high biological diversity and specific adaptations in the industrially and medically important fungal genus Aspergillus.</title>
        <authorList>
            <person name="de Vries R.P."/>
            <person name="Riley R."/>
            <person name="Wiebenga A."/>
            <person name="Aguilar-Osorio G."/>
            <person name="Amillis S."/>
            <person name="Uchima C.A."/>
            <person name="Anderluh G."/>
            <person name="Asadollahi M."/>
            <person name="Askin M."/>
            <person name="Barry K."/>
            <person name="Battaglia E."/>
            <person name="Bayram O."/>
            <person name="Benocci T."/>
            <person name="Braus-Stromeyer S.A."/>
            <person name="Caldana C."/>
            <person name="Canovas D."/>
            <person name="Cerqueira G.C."/>
            <person name="Chen F."/>
            <person name="Chen W."/>
            <person name="Choi C."/>
            <person name="Clum A."/>
            <person name="Dos Santos R.A."/>
            <person name="Damasio A.R."/>
            <person name="Diallinas G."/>
            <person name="Emri T."/>
            <person name="Fekete E."/>
            <person name="Flipphi M."/>
            <person name="Freyberg S."/>
            <person name="Gallo A."/>
            <person name="Gournas C."/>
            <person name="Habgood R."/>
            <person name="Hainaut M."/>
            <person name="Harispe M.L."/>
            <person name="Henrissat B."/>
            <person name="Hilden K.S."/>
            <person name="Hope R."/>
            <person name="Hossain A."/>
            <person name="Karabika E."/>
            <person name="Karaffa L."/>
            <person name="Karanyi Z."/>
            <person name="Krasevec N."/>
            <person name="Kuo A."/>
            <person name="Kusch H."/>
            <person name="LaButti K."/>
            <person name="Lagendijk E.L."/>
            <person name="Lapidus A."/>
            <person name="Levasseur A."/>
            <person name="Lindquist E."/>
            <person name="Lipzen A."/>
            <person name="Logrieco A.F."/>
            <person name="MacCabe A."/>
            <person name="Maekelae M.R."/>
            <person name="Malavazi I."/>
            <person name="Melin P."/>
            <person name="Meyer V."/>
            <person name="Mielnichuk N."/>
            <person name="Miskei M."/>
            <person name="Molnar A.P."/>
            <person name="Mule G."/>
            <person name="Ngan C.Y."/>
            <person name="Orejas M."/>
            <person name="Orosz E."/>
            <person name="Ouedraogo J.P."/>
            <person name="Overkamp K.M."/>
            <person name="Park H.-S."/>
            <person name="Perrone G."/>
            <person name="Piumi F."/>
            <person name="Punt P.J."/>
            <person name="Ram A.F."/>
            <person name="Ramon A."/>
            <person name="Rauscher S."/>
            <person name="Record E."/>
            <person name="Riano-Pachon D.M."/>
            <person name="Robert V."/>
            <person name="Roehrig J."/>
            <person name="Ruller R."/>
            <person name="Salamov A."/>
            <person name="Salih N.S."/>
            <person name="Samson R.A."/>
            <person name="Sandor E."/>
            <person name="Sanguinetti M."/>
            <person name="Schuetze T."/>
            <person name="Sepcic K."/>
            <person name="Shelest E."/>
            <person name="Sherlock G."/>
            <person name="Sophianopoulou V."/>
            <person name="Squina F.M."/>
            <person name="Sun H."/>
            <person name="Susca A."/>
            <person name="Todd R.B."/>
            <person name="Tsang A."/>
            <person name="Unkles S.E."/>
            <person name="van de Wiele N."/>
            <person name="van Rossen-Uffink D."/>
            <person name="Oliveira J.V."/>
            <person name="Vesth T.C."/>
            <person name="Visser J."/>
            <person name="Yu J.-H."/>
            <person name="Zhou M."/>
            <person name="Andersen M.R."/>
            <person name="Archer D.B."/>
            <person name="Baker S.E."/>
            <person name="Benoit I."/>
            <person name="Brakhage A.A."/>
            <person name="Braus G.H."/>
            <person name="Fischer R."/>
            <person name="Frisvad J.C."/>
            <person name="Goldman G.H."/>
            <person name="Houbraken J."/>
            <person name="Oakley B."/>
            <person name="Pocsi I."/>
            <person name="Scazzocchio C."/>
            <person name="Seiboth B."/>
            <person name="vanKuyk P.A."/>
            <person name="Wortman J."/>
            <person name="Dyer P.S."/>
            <person name="Grigoriev I.V."/>
        </authorList>
    </citation>
    <scope>NUCLEOTIDE SEQUENCE [LARGE SCALE GENOMIC DNA]</scope>
    <source>
        <strain evidence="2">DTO 134E9</strain>
    </source>
</reference>
<proteinExistence type="predicted"/>
<dbReference type="VEuPathDB" id="FungiDB:ASPWEDRAFT_177597"/>
<dbReference type="GeneID" id="63747533"/>
<dbReference type="Proteomes" id="UP000184383">
    <property type="component" value="Unassembled WGS sequence"/>
</dbReference>
<dbReference type="EMBL" id="KV878218">
    <property type="protein sequence ID" value="OJJ29863.1"/>
    <property type="molecule type" value="Genomic_DNA"/>
</dbReference>
<sequence>MEDHPESVSIGSISPKAYQVPAENEFTFTTLKKSIDSLEEKYESHVHQGGSQYVALTNLSEEHLEVLEREREKHYLPHMRVHYYPNHTNAIIKFAERRHETATAAFRTMITRILDSLQISETMLLPGGAGRQRMGSGTSKEPDHSWIPLLTRPSDEFPSFVVEIGIGEVLSRLRVDAGIWFDSSNGLARLVLLIAVDVEQKTIRIERWQSSQCVQVVTINKINQTVSNAPLILPIDLIFDDRIPLPDGSPSASELLSIPAASLLHYADVVFA</sequence>